<accession>A0A0K1PFV5</accession>
<keyword evidence="4" id="KW-1185">Reference proteome</keyword>
<dbReference type="GO" id="GO:0015628">
    <property type="term" value="P:protein secretion by the type II secretion system"/>
    <property type="evidence" value="ECO:0007669"/>
    <property type="project" value="TreeGrafter"/>
</dbReference>
<dbReference type="PANTHER" id="PTHR21180">
    <property type="entry name" value="ENDONUCLEASE/EXONUCLEASE/PHOSPHATASE FAMILY DOMAIN-CONTAINING PROTEIN 1"/>
    <property type="match status" value="1"/>
</dbReference>
<dbReference type="KEGG" id="vin:AKJ08_2683"/>
<evidence type="ECO:0000313" key="4">
    <source>
        <dbReference type="Proteomes" id="UP000055590"/>
    </source>
</evidence>
<feature type="signal peptide" evidence="1">
    <location>
        <begin position="1"/>
        <end position="21"/>
    </location>
</feature>
<dbReference type="InterPro" id="IPR051675">
    <property type="entry name" value="Endo/Exo/Phosphatase_dom_1"/>
</dbReference>
<dbReference type="Pfam" id="PF12836">
    <property type="entry name" value="HHH_3"/>
    <property type="match status" value="1"/>
</dbReference>
<dbReference type="Proteomes" id="UP000055590">
    <property type="component" value="Chromosome"/>
</dbReference>
<dbReference type="PANTHER" id="PTHR21180:SF32">
    <property type="entry name" value="ENDONUCLEASE_EXONUCLEASE_PHOSPHATASE FAMILY DOMAIN-CONTAINING PROTEIN 1"/>
    <property type="match status" value="1"/>
</dbReference>
<sequence>MGWLPLAAAIAIALAPGASSAKGKNPRTLHGTVNVNTATAEQLALLPGVGAAVAQRIVEARAEKPFERTWELTRVKGIGPKLFRKLQDRLKVSGETDLRWDEPPRATKRTRKLRRGPRIITFQQTAPAALFVGPPLPQTPASRRN</sequence>
<dbReference type="SMART" id="SM00278">
    <property type="entry name" value="HhH1"/>
    <property type="match status" value="2"/>
</dbReference>
<dbReference type="GO" id="GO:0006281">
    <property type="term" value="P:DNA repair"/>
    <property type="evidence" value="ECO:0007669"/>
    <property type="project" value="InterPro"/>
</dbReference>
<evidence type="ECO:0000313" key="3">
    <source>
        <dbReference type="EMBL" id="AKU92296.1"/>
    </source>
</evidence>
<feature type="domain" description="Helix-hairpin-helix DNA-binding motif class 1" evidence="2">
    <location>
        <begin position="41"/>
        <end position="60"/>
    </location>
</feature>
<name>A0A0K1PFV5_9BACT</name>
<feature type="domain" description="Helix-hairpin-helix DNA-binding motif class 1" evidence="2">
    <location>
        <begin position="70"/>
        <end position="89"/>
    </location>
</feature>
<dbReference type="GO" id="GO:0015627">
    <property type="term" value="C:type II protein secretion system complex"/>
    <property type="evidence" value="ECO:0007669"/>
    <property type="project" value="TreeGrafter"/>
</dbReference>
<feature type="chain" id="PRO_5005465478" evidence="1">
    <location>
        <begin position="22"/>
        <end position="145"/>
    </location>
</feature>
<dbReference type="InterPro" id="IPR003583">
    <property type="entry name" value="Hlx-hairpin-Hlx_DNA-bd_motif"/>
</dbReference>
<organism evidence="3 4">
    <name type="scientific">Vulgatibacter incomptus</name>
    <dbReference type="NCBI Taxonomy" id="1391653"/>
    <lineage>
        <taxon>Bacteria</taxon>
        <taxon>Pseudomonadati</taxon>
        <taxon>Myxococcota</taxon>
        <taxon>Myxococcia</taxon>
        <taxon>Myxococcales</taxon>
        <taxon>Cystobacterineae</taxon>
        <taxon>Vulgatibacteraceae</taxon>
        <taxon>Vulgatibacter</taxon>
    </lineage>
</organism>
<proteinExistence type="predicted"/>
<gene>
    <name evidence="3" type="ORF">AKJ08_2683</name>
</gene>
<dbReference type="EMBL" id="CP012332">
    <property type="protein sequence ID" value="AKU92296.1"/>
    <property type="molecule type" value="Genomic_DNA"/>
</dbReference>
<reference evidence="3 4" key="1">
    <citation type="submission" date="2015-08" db="EMBL/GenBank/DDBJ databases">
        <authorList>
            <person name="Babu N.S."/>
            <person name="Beckwith C.J."/>
            <person name="Beseler K.G."/>
            <person name="Brison A."/>
            <person name="Carone J.V."/>
            <person name="Caskin T.P."/>
            <person name="Diamond M."/>
            <person name="Durham M.E."/>
            <person name="Foxe J.M."/>
            <person name="Go M."/>
            <person name="Henderson B.A."/>
            <person name="Jones I.B."/>
            <person name="McGettigan J.A."/>
            <person name="Micheletti S.J."/>
            <person name="Nasrallah M.E."/>
            <person name="Ortiz D."/>
            <person name="Piller C.R."/>
            <person name="Privatt S.R."/>
            <person name="Schneider S.L."/>
            <person name="Sharp S."/>
            <person name="Smith T.C."/>
            <person name="Stanton J.D."/>
            <person name="Ullery H.E."/>
            <person name="Wilson R.J."/>
            <person name="Serrano M.G."/>
            <person name="Buck G."/>
            <person name="Lee V."/>
            <person name="Wang Y."/>
            <person name="Carvalho R."/>
            <person name="Voegtly L."/>
            <person name="Shi R."/>
            <person name="Duckworth R."/>
            <person name="Johnson A."/>
            <person name="Loviza R."/>
            <person name="Walstead R."/>
            <person name="Shah Z."/>
            <person name="Kiflezghi M."/>
            <person name="Wade K."/>
            <person name="Ball S.L."/>
            <person name="Bradley K.W."/>
            <person name="Asai D.J."/>
            <person name="Bowman C.A."/>
            <person name="Russell D.A."/>
            <person name="Pope W.H."/>
            <person name="Jacobs-Sera D."/>
            <person name="Hendrix R.W."/>
            <person name="Hatfull G.F."/>
        </authorList>
    </citation>
    <scope>NUCLEOTIDE SEQUENCE [LARGE SCALE GENOMIC DNA]</scope>
    <source>
        <strain evidence="3 4">DSM 27710</strain>
    </source>
</reference>
<dbReference type="InterPro" id="IPR010994">
    <property type="entry name" value="RuvA_2-like"/>
</dbReference>
<evidence type="ECO:0000256" key="1">
    <source>
        <dbReference type="SAM" id="SignalP"/>
    </source>
</evidence>
<dbReference type="SUPFAM" id="SSF47781">
    <property type="entry name" value="RuvA domain 2-like"/>
    <property type="match status" value="1"/>
</dbReference>
<dbReference type="STRING" id="1391653.AKJ08_2683"/>
<protein>
    <submittedName>
        <fullName evidence="3">Competence protein</fullName>
    </submittedName>
</protein>
<evidence type="ECO:0000259" key="2">
    <source>
        <dbReference type="SMART" id="SM00278"/>
    </source>
</evidence>
<keyword evidence="1" id="KW-0732">Signal</keyword>
<dbReference type="GO" id="GO:0003677">
    <property type="term" value="F:DNA binding"/>
    <property type="evidence" value="ECO:0007669"/>
    <property type="project" value="InterPro"/>
</dbReference>
<dbReference type="AlphaFoldDB" id="A0A0K1PFV5"/>
<dbReference type="Gene3D" id="1.10.150.320">
    <property type="entry name" value="Photosystem II 12 kDa extrinsic protein"/>
    <property type="match status" value="1"/>
</dbReference>